<feature type="compositionally biased region" description="Basic and acidic residues" evidence="5">
    <location>
        <begin position="381"/>
        <end position="396"/>
    </location>
</feature>
<dbReference type="PANTHER" id="PTHR45527">
    <property type="entry name" value="NONRIBOSOMAL PEPTIDE SYNTHETASE"/>
    <property type="match status" value="1"/>
</dbReference>
<feature type="region of interest" description="Disordered" evidence="5">
    <location>
        <begin position="1"/>
        <end position="27"/>
    </location>
</feature>
<dbReference type="Gene3D" id="3.30.559.10">
    <property type="entry name" value="Chloramphenicol acetyltransferase-like domain"/>
    <property type="match status" value="1"/>
</dbReference>
<dbReference type="InterPro" id="IPR001242">
    <property type="entry name" value="Condensation_dom"/>
</dbReference>
<evidence type="ECO:0000256" key="4">
    <source>
        <dbReference type="ARBA" id="ARBA00022553"/>
    </source>
</evidence>
<feature type="region of interest" description="Disordered" evidence="5">
    <location>
        <begin position="308"/>
        <end position="327"/>
    </location>
</feature>
<dbReference type="EMBL" id="JANIIC010000046">
    <property type="protein sequence ID" value="MCQ8833599.1"/>
    <property type="molecule type" value="Genomic_DNA"/>
</dbReference>
<dbReference type="SUPFAM" id="SSF47336">
    <property type="entry name" value="ACP-like"/>
    <property type="match status" value="1"/>
</dbReference>
<dbReference type="InterPro" id="IPR020806">
    <property type="entry name" value="PKS_PP-bd"/>
</dbReference>
<dbReference type="GO" id="GO:0009366">
    <property type="term" value="C:enterobactin synthetase complex"/>
    <property type="evidence" value="ECO:0007669"/>
    <property type="project" value="TreeGrafter"/>
</dbReference>
<dbReference type="InterPro" id="IPR009081">
    <property type="entry name" value="PP-bd_ACP"/>
</dbReference>
<name>A0A9X2M509_STRMQ</name>
<dbReference type="GO" id="GO:0043041">
    <property type="term" value="P:amino acid activation for nonribosomal peptide biosynthetic process"/>
    <property type="evidence" value="ECO:0007669"/>
    <property type="project" value="TreeGrafter"/>
</dbReference>
<gene>
    <name evidence="7" type="ORF">NQU54_32230</name>
</gene>
<dbReference type="GO" id="GO:0047527">
    <property type="term" value="F:2,3-dihydroxybenzoate-serine ligase activity"/>
    <property type="evidence" value="ECO:0007669"/>
    <property type="project" value="TreeGrafter"/>
</dbReference>
<feature type="compositionally biased region" description="Polar residues" evidence="5">
    <location>
        <begin position="1"/>
        <end position="10"/>
    </location>
</feature>
<dbReference type="InterPro" id="IPR023213">
    <property type="entry name" value="CAT-like_dom_sf"/>
</dbReference>
<dbReference type="PROSITE" id="PS00012">
    <property type="entry name" value="PHOSPHOPANTETHEINE"/>
    <property type="match status" value="1"/>
</dbReference>
<dbReference type="PANTHER" id="PTHR45527:SF1">
    <property type="entry name" value="FATTY ACID SYNTHASE"/>
    <property type="match status" value="1"/>
</dbReference>
<sequence>MSPTTPSTSGPHDGAELPAPPRSPVSRERQVAALMADLLGVPSVEPDDDFFALGGHSLLATRLVTRIGARLGIKLPMRAVFERPTARELSTLLPEQRRALPLIAPVGRTGELPLSHAQERMWLLDQLEPDNPSYNVPIALRLRGPLDLSRLRWALTAVGERHEVLRTRFEEQDGRPVARASEEPRIRFDQVRPGPGESPERAALERAAADAGEPFDLRDGPLVRATLTRLSEDEHLLAICTHHIVFDGWSVSVLIRDLHAAYTGEPQKPLPIQYADYAAWQTAWLKDGALDDQLAHWTSALADLPPTLDLPTDRPRPATASGGALLHGRIGPETAQRLRALAHAEGTTLFSALYAAFGAVLMRRSGQDSAVIGVPVANRSRAEAEDGRRGQDRDARVVTPPSRYPPRWTGRQRRTAQDLEDCPACSAPWSSPWPRPEPAARRSAHAARGSRR</sequence>
<comment type="cofactor">
    <cofactor evidence="1">
        <name>pantetheine 4'-phosphate</name>
        <dbReference type="ChEBI" id="CHEBI:47942"/>
    </cofactor>
</comment>
<comment type="caution">
    <text evidence="7">The sequence shown here is derived from an EMBL/GenBank/DDBJ whole genome shotgun (WGS) entry which is preliminary data.</text>
</comment>
<dbReference type="InterPro" id="IPR006162">
    <property type="entry name" value="Ppantetheine_attach_site"/>
</dbReference>
<dbReference type="Pfam" id="PF00668">
    <property type="entry name" value="Condensation"/>
    <property type="match status" value="1"/>
</dbReference>
<reference evidence="7" key="1">
    <citation type="submission" date="2022-06" db="EMBL/GenBank/DDBJ databases">
        <title>WGS of actinobacteria.</title>
        <authorList>
            <person name="Thawai C."/>
        </authorList>
    </citation>
    <scope>NUCLEOTIDE SEQUENCE</scope>
    <source>
        <strain evidence="7">DSM 42010</strain>
    </source>
</reference>
<dbReference type="FunFam" id="1.10.1200.10:FF:000016">
    <property type="entry name" value="Non-ribosomal peptide synthase"/>
    <property type="match status" value="1"/>
</dbReference>
<dbReference type="Gene3D" id="1.10.1200.10">
    <property type="entry name" value="ACP-like"/>
    <property type="match status" value="1"/>
</dbReference>
<evidence type="ECO:0000256" key="5">
    <source>
        <dbReference type="SAM" id="MobiDB-lite"/>
    </source>
</evidence>
<evidence type="ECO:0000256" key="1">
    <source>
        <dbReference type="ARBA" id="ARBA00001957"/>
    </source>
</evidence>
<dbReference type="GO" id="GO:0009239">
    <property type="term" value="P:enterobactin biosynthetic process"/>
    <property type="evidence" value="ECO:0007669"/>
    <property type="project" value="TreeGrafter"/>
</dbReference>
<evidence type="ECO:0000256" key="3">
    <source>
        <dbReference type="ARBA" id="ARBA00022450"/>
    </source>
</evidence>
<dbReference type="Proteomes" id="UP001142400">
    <property type="component" value="Unassembled WGS sequence"/>
</dbReference>
<dbReference type="SMART" id="SM00823">
    <property type="entry name" value="PKS_PP"/>
    <property type="match status" value="1"/>
</dbReference>
<protein>
    <submittedName>
        <fullName evidence="7">Condensation domain-containing protein</fullName>
    </submittedName>
</protein>
<keyword evidence="4" id="KW-0597">Phosphoprotein</keyword>
<dbReference type="CDD" id="cd19531">
    <property type="entry name" value="LCL_NRPS-like"/>
    <property type="match status" value="1"/>
</dbReference>
<evidence type="ECO:0000313" key="8">
    <source>
        <dbReference type="Proteomes" id="UP001142400"/>
    </source>
</evidence>
<dbReference type="GO" id="GO:0008610">
    <property type="term" value="P:lipid biosynthetic process"/>
    <property type="evidence" value="ECO:0007669"/>
    <property type="project" value="UniProtKB-ARBA"/>
</dbReference>
<feature type="compositionally biased region" description="Basic residues" evidence="5">
    <location>
        <begin position="442"/>
        <end position="452"/>
    </location>
</feature>
<feature type="region of interest" description="Disordered" evidence="5">
    <location>
        <begin position="381"/>
        <end position="452"/>
    </location>
</feature>
<organism evidence="7 8">
    <name type="scientific">Streptomyces malaysiensis subsp. samsunensis</name>
    <dbReference type="NCBI Taxonomy" id="459658"/>
    <lineage>
        <taxon>Bacteria</taxon>
        <taxon>Bacillati</taxon>
        <taxon>Actinomycetota</taxon>
        <taxon>Actinomycetes</taxon>
        <taxon>Kitasatosporales</taxon>
        <taxon>Streptomycetaceae</taxon>
        <taxon>Streptomyces</taxon>
        <taxon>Streptomyces violaceusniger group</taxon>
    </lineage>
</organism>
<dbReference type="AlphaFoldDB" id="A0A9X2M509"/>
<dbReference type="InterPro" id="IPR036736">
    <property type="entry name" value="ACP-like_sf"/>
</dbReference>
<keyword evidence="3" id="KW-0596">Phosphopantetheine</keyword>
<dbReference type="GO" id="GO:0072330">
    <property type="term" value="P:monocarboxylic acid biosynthetic process"/>
    <property type="evidence" value="ECO:0007669"/>
    <property type="project" value="UniProtKB-ARBA"/>
</dbReference>
<accession>A0A9X2M509</accession>
<keyword evidence="8" id="KW-1185">Reference proteome</keyword>
<feature type="domain" description="Carrier" evidence="6">
    <location>
        <begin position="22"/>
        <end position="97"/>
    </location>
</feature>
<dbReference type="GO" id="GO:0031177">
    <property type="term" value="F:phosphopantetheine binding"/>
    <property type="evidence" value="ECO:0007669"/>
    <property type="project" value="InterPro"/>
</dbReference>
<proteinExistence type="inferred from homology"/>
<evidence type="ECO:0000256" key="2">
    <source>
        <dbReference type="ARBA" id="ARBA00006432"/>
    </source>
</evidence>
<dbReference type="Pfam" id="PF00550">
    <property type="entry name" value="PP-binding"/>
    <property type="match status" value="1"/>
</dbReference>
<evidence type="ECO:0000259" key="6">
    <source>
        <dbReference type="PROSITE" id="PS50075"/>
    </source>
</evidence>
<dbReference type="PROSITE" id="PS50075">
    <property type="entry name" value="CARRIER"/>
    <property type="match status" value="1"/>
</dbReference>
<comment type="similarity">
    <text evidence="2">Belongs to the ATP-dependent AMP-binding enzyme family.</text>
</comment>
<dbReference type="RefSeq" id="WP_257634101.1">
    <property type="nucleotide sequence ID" value="NZ_JANIIC010000046.1"/>
</dbReference>
<dbReference type="GO" id="GO:0005829">
    <property type="term" value="C:cytosol"/>
    <property type="evidence" value="ECO:0007669"/>
    <property type="project" value="TreeGrafter"/>
</dbReference>
<evidence type="ECO:0000313" key="7">
    <source>
        <dbReference type="EMBL" id="MCQ8833599.1"/>
    </source>
</evidence>
<dbReference type="Gene3D" id="3.30.559.30">
    <property type="entry name" value="Nonribosomal peptide synthetase, condensation domain"/>
    <property type="match status" value="1"/>
</dbReference>
<dbReference type="SUPFAM" id="SSF52777">
    <property type="entry name" value="CoA-dependent acyltransferases"/>
    <property type="match status" value="2"/>
</dbReference>